<comment type="caution">
    <text evidence="8">The sequence shown here is derived from an EMBL/GenBank/DDBJ whole genome shotgun (WGS) entry which is preliminary data.</text>
</comment>
<feature type="transmembrane region" description="Helical" evidence="5">
    <location>
        <begin position="98"/>
        <end position="120"/>
    </location>
</feature>
<dbReference type="Proteomes" id="UP000663877">
    <property type="component" value="Unassembled WGS sequence"/>
</dbReference>
<protein>
    <recommendedName>
        <fullName evidence="6">G-protein coupled receptors family 1 profile domain-containing protein</fullName>
    </recommendedName>
</protein>
<keyword evidence="9" id="KW-1185">Reference proteome</keyword>
<evidence type="ECO:0000256" key="1">
    <source>
        <dbReference type="ARBA" id="ARBA00004370"/>
    </source>
</evidence>
<dbReference type="EMBL" id="CAJNOI010000119">
    <property type="protein sequence ID" value="CAF1090686.1"/>
    <property type="molecule type" value="Genomic_DNA"/>
</dbReference>
<dbReference type="GO" id="GO:0004930">
    <property type="term" value="F:G protein-coupled receptor activity"/>
    <property type="evidence" value="ECO:0007669"/>
    <property type="project" value="InterPro"/>
</dbReference>
<evidence type="ECO:0000313" key="7">
    <source>
        <dbReference type="EMBL" id="CAF1090686.1"/>
    </source>
</evidence>
<keyword evidence="4 5" id="KW-0472">Membrane</keyword>
<dbReference type="GO" id="GO:0016020">
    <property type="term" value="C:membrane"/>
    <property type="evidence" value="ECO:0007669"/>
    <property type="project" value="UniProtKB-SubCell"/>
</dbReference>
<dbReference type="AlphaFoldDB" id="A0A815CAA8"/>
<feature type="domain" description="G-protein coupled receptors family 1 profile" evidence="6">
    <location>
        <begin position="36"/>
        <end position="310"/>
    </location>
</feature>
<dbReference type="OrthoDB" id="10022453at2759"/>
<gene>
    <name evidence="7" type="ORF">BJG266_LOCUS20793</name>
    <name evidence="8" type="ORF">QVE165_LOCUS30335</name>
</gene>
<dbReference type="SUPFAM" id="SSF81321">
    <property type="entry name" value="Family A G protein-coupled receptor-like"/>
    <property type="match status" value="1"/>
</dbReference>
<proteinExistence type="predicted"/>
<feature type="transmembrane region" description="Helical" evidence="5">
    <location>
        <begin position="183"/>
        <end position="205"/>
    </location>
</feature>
<feature type="transmembrane region" description="Helical" evidence="5">
    <location>
        <begin position="141"/>
        <end position="163"/>
    </location>
</feature>
<organism evidence="8 9">
    <name type="scientific">Adineta steineri</name>
    <dbReference type="NCBI Taxonomy" id="433720"/>
    <lineage>
        <taxon>Eukaryota</taxon>
        <taxon>Metazoa</taxon>
        <taxon>Spiralia</taxon>
        <taxon>Gnathifera</taxon>
        <taxon>Rotifera</taxon>
        <taxon>Eurotatoria</taxon>
        <taxon>Bdelloidea</taxon>
        <taxon>Adinetida</taxon>
        <taxon>Adinetidae</taxon>
        <taxon>Adineta</taxon>
    </lineage>
</organism>
<dbReference type="InterPro" id="IPR052954">
    <property type="entry name" value="GPCR-Ligand_Int"/>
</dbReference>
<evidence type="ECO:0000313" key="8">
    <source>
        <dbReference type="EMBL" id="CAF1284541.1"/>
    </source>
</evidence>
<evidence type="ECO:0000313" key="9">
    <source>
        <dbReference type="Proteomes" id="UP000663832"/>
    </source>
</evidence>
<comment type="subcellular location">
    <subcellularLocation>
        <location evidence="1">Membrane</location>
    </subcellularLocation>
</comment>
<dbReference type="Gene3D" id="1.20.1070.10">
    <property type="entry name" value="Rhodopsin 7-helix transmembrane proteins"/>
    <property type="match status" value="1"/>
</dbReference>
<feature type="transmembrane region" description="Helical" evidence="5">
    <location>
        <begin position="287"/>
        <end position="310"/>
    </location>
</feature>
<dbReference type="Pfam" id="PF00001">
    <property type="entry name" value="7tm_1"/>
    <property type="match status" value="1"/>
</dbReference>
<feature type="transmembrane region" description="Helical" evidence="5">
    <location>
        <begin position="20"/>
        <end position="43"/>
    </location>
</feature>
<evidence type="ECO:0000259" key="6">
    <source>
        <dbReference type="PROSITE" id="PS50262"/>
    </source>
</evidence>
<evidence type="ECO:0000256" key="2">
    <source>
        <dbReference type="ARBA" id="ARBA00022692"/>
    </source>
</evidence>
<keyword evidence="2 5" id="KW-0812">Transmembrane</keyword>
<dbReference type="PROSITE" id="PS50262">
    <property type="entry name" value="G_PROTEIN_RECEP_F1_2"/>
    <property type="match status" value="1"/>
</dbReference>
<feature type="transmembrane region" description="Helical" evidence="5">
    <location>
        <begin position="247"/>
        <end position="267"/>
    </location>
</feature>
<keyword evidence="3 5" id="KW-1133">Transmembrane helix</keyword>
<evidence type="ECO:0000256" key="3">
    <source>
        <dbReference type="ARBA" id="ARBA00022989"/>
    </source>
</evidence>
<dbReference type="PANTHER" id="PTHR46641">
    <property type="entry name" value="FMRFAMIDE RECEPTOR-RELATED"/>
    <property type="match status" value="1"/>
</dbReference>
<dbReference type="PANTHER" id="PTHR46641:SF18">
    <property type="entry name" value="G-PROTEIN COUPLED RECEPTORS FAMILY 1 PROFILE DOMAIN-CONTAINING PROTEIN"/>
    <property type="match status" value="1"/>
</dbReference>
<feature type="transmembrane region" description="Helical" evidence="5">
    <location>
        <begin position="55"/>
        <end position="78"/>
    </location>
</feature>
<reference evidence="8" key="1">
    <citation type="submission" date="2021-02" db="EMBL/GenBank/DDBJ databases">
        <authorList>
            <person name="Nowell W R."/>
        </authorList>
    </citation>
    <scope>NUCLEOTIDE SEQUENCE</scope>
</reference>
<dbReference type="InterPro" id="IPR000276">
    <property type="entry name" value="GPCR_Rhodpsn"/>
</dbReference>
<evidence type="ECO:0000256" key="4">
    <source>
        <dbReference type="ARBA" id="ARBA00023136"/>
    </source>
</evidence>
<sequence>MSSSNTSADLSASVNNVSNIILRYIPIFIYGFGLAGNCLNVLVLGQRNLRSTPSAIFFIFSSIAGCIVIVSGLTSRMMSGYSVDLTLTVGWICKIRNVILYSARTLVLLMIVLATIDRWLLSSVNVHFRHMSNMKNVQRSIFIAFIYTCVINAPIIFCYQANLTDTIRGCYGSTYSCRLTTDLIYAFGSTLLPLFLMIVFGLLTVKNVRQIRRRVQVMDGTTTSQDNRNASPNITEQQRLRKRDRSLLRMLFVQVSFLILLTCPHAIQKVYSSFAASPPPQSLEYAIQTLIFNFFTLFTFTASGMPFYIYTLTGGIIFRDALFDLIKPGILKRFCH</sequence>
<dbReference type="EMBL" id="CAJNOM010000251">
    <property type="protein sequence ID" value="CAF1284541.1"/>
    <property type="molecule type" value="Genomic_DNA"/>
</dbReference>
<dbReference type="Proteomes" id="UP000663832">
    <property type="component" value="Unassembled WGS sequence"/>
</dbReference>
<accession>A0A815CAA8</accession>
<dbReference type="InterPro" id="IPR017452">
    <property type="entry name" value="GPCR_Rhodpsn_7TM"/>
</dbReference>
<name>A0A815CAA8_9BILA</name>
<evidence type="ECO:0000256" key="5">
    <source>
        <dbReference type="SAM" id="Phobius"/>
    </source>
</evidence>